<evidence type="ECO:0000256" key="2">
    <source>
        <dbReference type="ARBA" id="ARBA00022803"/>
    </source>
</evidence>
<evidence type="ECO:0000256" key="4">
    <source>
        <dbReference type="SAM" id="SignalP"/>
    </source>
</evidence>
<accession>A0ABX8GWB0</accession>
<proteinExistence type="predicted"/>
<dbReference type="Proteomes" id="UP000682802">
    <property type="component" value="Chromosome 1"/>
</dbReference>
<keyword evidence="2 3" id="KW-0802">TPR repeat</keyword>
<evidence type="ECO:0000313" key="6">
    <source>
        <dbReference type="Proteomes" id="UP000682802"/>
    </source>
</evidence>
<evidence type="ECO:0000313" key="5">
    <source>
        <dbReference type="EMBL" id="QWG07884.1"/>
    </source>
</evidence>
<evidence type="ECO:0000256" key="3">
    <source>
        <dbReference type="PROSITE-ProRule" id="PRU00339"/>
    </source>
</evidence>
<gene>
    <name evidence="5" type="ORF">KM029_02800</name>
</gene>
<name>A0ABX8GWB0_9BACT</name>
<dbReference type="SMART" id="SM00028">
    <property type="entry name" value="TPR"/>
    <property type="match status" value="9"/>
</dbReference>
<dbReference type="EMBL" id="CP076128">
    <property type="protein sequence ID" value="QWG07884.1"/>
    <property type="molecule type" value="Genomic_DNA"/>
</dbReference>
<sequence>MISHFKNIKIDLLTSCLVLLLFSNNLSAQESLYYSDNVKLFNKAIVLYNENNFSAARREFELFESKHCGEDEKCVEAQFYIAVCNLELQHPEAKSQIESFVYTYPVHPLSVKAYKVLGSYYFEKGEYEKALAAFDKDPYFDFYDDDDIKIAYQAAYSNFDQGKTKEANKLFQVLKKGTHPYALKSSYYAGYIEYEQKEYEQSIKDLEKSLSDKEISNYTYSILPLAYYANGQEDKMLELVQDAKSRGIHLPTDALLFTGKVYYTKKEYATALIYFNAYLAEVPVQVIDRNTAYQIGFTNYMEGFGEKAVQPLSVASDGNDELAQIAAYDLGAVSIELNEKDKALLAFEKSRKLSFNKEIQKQASYNFIKVQFDLGLYTQVGDACELFLLDFPNSEYDNEVHEYLQISYVNSGDYNKALAVFDRIGVNNDETKKAYQEAAFNKAVENANDNDARGAIDMLLKSQKYPMSDEIYDASNFWLGETYTSISQLDSAITVYDEVPNDSKFHVASLFGRGYAFYAKQEYQLGIDYFTQYINLGRKEKEPREKVAEAVLRRADCYFGISNYHVAQRSYDMAISAGSKDVAYINYQKAQTYRALGSNNDEAFRMYQQVGERYGDTPFAPLSYFQSGLMMAEADRNEEAVNQFSKVISRYEKSNVYVPSLLKRALCYKLEGELEDAEADYKNVIDTAPTSKFAEAAITSLQGLNASGHVISDMALYRHKFDEANPMSTATLQGDFEMAIKPFQEKNYDQAIISLNAFLVTAPVNSSVADEANQALGITYKIKDQKELAIASFQKVNGMPLKEKSLRYIGELQLMLEKYDDAIVTFVELEKVAIRKTSKWAVYVGLMKAEFQVKDYSACKAYATKIIDQNIKRYVFEAELYLAKIDLEENNYTKALTSFDAIANKANSQIGAEAQYLLGKTFRVMENYTESTKALIEVQKNYASYSEWINKAYLLIAENYISLNDLFQAKATLESIISGSDIPEYKIQATNRLKDIEQLKTNSTPAPTKENQ</sequence>
<dbReference type="Pfam" id="PF13174">
    <property type="entry name" value="TPR_6"/>
    <property type="match status" value="2"/>
</dbReference>
<evidence type="ECO:0000256" key="1">
    <source>
        <dbReference type="ARBA" id="ARBA00022737"/>
    </source>
</evidence>
<keyword evidence="6" id="KW-1185">Reference proteome</keyword>
<feature type="chain" id="PRO_5045226712" evidence="4">
    <location>
        <begin position="29"/>
        <end position="1012"/>
    </location>
</feature>
<dbReference type="InterPro" id="IPR050498">
    <property type="entry name" value="Ycf3"/>
</dbReference>
<keyword evidence="1" id="KW-0677">Repeat</keyword>
<dbReference type="PANTHER" id="PTHR44858">
    <property type="entry name" value="TETRATRICOPEPTIDE REPEAT PROTEIN 6"/>
    <property type="match status" value="1"/>
</dbReference>
<protein>
    <submittedName>
        <fullName evidence="5">Tetratricopeptide repeat protein</fullName>
    </submittedName>
</protein>
<dbReference type="InterPro" id="IPR019734">
    <property type="entry name" value="TPR_rpt"/>
</dbReference>
<dbReference type="RefSeq" id="WP_144075266.1">
    <property type="nucleotide sequence ID" value="NZ_CP076128.1"/>
</dbReference>
<feature type="signal peptide" evidence="4">
    <location>
        <begin position="1"/>
        <end position="28"/>
    </location>
</feature>
<dbReference type="PANTHER" id="PTHR44858:SF1">
    <property type="entry name" value="UDP-N-ACETYLGLUCOSAMINE--PEPTIDE N-ACETYLGLUCOSAMINYLTRANSFERASE SPINDLY-RELATED"/>
    <property type="match status" value="1"/>
</dbReference>
<dbReference type="PROSITE" id="PS50005">
    <property type="entry name" value="TPR"/>
    <property type="match status" value="1"/>
</dbReference>
<organism evidence="5 6">
    <name type="scientific">Flammeovirga kamogawensis</name>
    <dbReference type="NCBI Taxonomy" id="373891"/>
    <lineage>
        <taxon>Bacteria</taxon>
        <taxon>Pseudomonadati</taxon>
        <taxon>Bacteroidota</taxon>
        <taxon>Cytophagia</taxon>
        <taxon>Cytophagales</taxon>
        <taxon>Flammeovirgaceae</taxon>
        <taxon>Flammeovirga</taxon>
    </lineage>
</organism>
<feature type="repeat" description="TPR" evidence="3">
    <location>
        <begin position="111"/>
        <end position="144"/>
    </location>
</feature>
<dbReference type="Gene3D" id="1.25.40.10">
    <property type="entry name" value="Tetratricopeptide repeat domain"/>
    <property type="match status" value="7"/>
</dbReference>
<dbReference type="SUPFAM" id="SSF48452">
    <property type="entry name" value="TPR-like"/>
    <property type="match status" value="5"/>
</dbReference>
<keyword evidence="4" id="KW-0732">Signal</keyword>
<reference evidence="5 6" key="1">
    <citation type="submission" date="2021-05" db="EMBL/GenBank/DDBJ databases">
        <title>Comparative genomic studies on the polysaccharide-degrading batcterial strains of the Flammeovirga genus.</title>
        <authorList>
            <person name="Zewei F."/>
            <person name="Zheng Z."/>
            <person name="Yu L."/>
            <person name="Ruyue G."/>
            <person name="Yanhong M."/>
            <person name="Yuanyuan C."/>
            <person name="Jingyan G."/>
            <person name="Wenjun H."/>
        </authorList>
    </citation>
    <scope>NUCLEOTIDE SEQUENCE [LARGE SCALE GENOMIC DNA]</scope>
    <source>
        <strain evidence="5 6">YS10</strain>
    </source>
</reference>
<dbReference type="InterPro" id="IPR011990">
    <property type="entry name" value="TPR-like_helical_dom_sf"/>
</dbReference>